<dbReference type="InterPro" id="IPR036291">
    <property type="entry name" value="NAD(P)-bd_dom_sf"/>
</dbReference>
<dbReference type="GO" id="GO:0016491">
    <property type="term" value="F:oxidoreductase activity"/>
    <property type="evidence" value="ECO:0007669"/>
    <property type="project" value="UniProtKB-KW"/>
</dbReference>
<evidence type="ECO:0000259" key="4">
    <source>
        <dbReference type="Pfam" id="PF22725"/>
    </source>
</evidence>
<dbReference type="Gene3D" id="3.30.360.10">
    <property type="entry name" value="Dihydrodipicolinate Reductase, domain 2"/>
    <property type="match status" value="1"/>
</dbReference>
<dbReference type="Pfam" id="PF22725">
    <property type="entry name" value="GFO_IDH_MocA_C3"/>
    <property type="match status" value="1"/>
</dbReference>
<evidence type="ECO:0000256" key="1">
    <source>
        <dbReference type="ARBA" id="ARBA00010928"/>
    </source>
</evidence>
<dbReference type="Gene3D" id="3.40.50.720">
    <property type="entry name" value="NAD(P)-binding Rossmann-like Domain"/>
    <property type="match status" value="1"/>
</dbReference>
<dbReference type="EMBL" id="JAQIFT010000048">
    <property type="protein sequence ID" value="MDA3732536.1"/>
    <property type="molecule type" value="Genomic_DNA"/>
</dbReference>
<reference evidence="5" key="1">
    <citation type="journal article" date="2023" name="Int. J. Syst. Evol. Microbiol.">
        <title>&lt;i&gt;Holtiella tumoricola&lt;/i&gt; gen. nov. sp. nov., isolated from a human clinical sample.</title>
        <authorList>
            <person name="Allen-Vercoe E."/>
            <person name="Daigneault M.C."/>
            <person name="Vancuren S.J."/>
            <person name="Cochrane K."/>
            <person name="O'Neal L.L."/>
            <person name="Sankaranarayanan K."/>
            <person name="Lawson P.A."/>
        </authorList>
    </citation>
    <scope>NUCLEOTIDE SEQUENCE</scope>
    <source>
        <strain evidence="5">CC70A</strain>
    </source>
</reference>
<protein>
    <submittedName>
        <fullName evidence="5">Gfo/Idh/MocA family oxidoreductase</fullName>
    </submittedName>
</protein>
<evidence type="ECO:0000313" key="6">
    <source>
        <dbReference type="Proteomes" id="UP001169242"/>
    </source>
</evidence>
<feature type="domain" description="Gfo/Idh/MocA-like oxidoreductase N-terminal" evidence="3">
    <location>
        <begin position="1"/>
        <end position="116"/>
    </location>
</feature>
<dbReference type="GO" id="GO:0000166">
    <property type="term" value="F:nucleotide binding"/>
    <property type="evidence" value="ECO:0007669"/>
    <property type="project" value="InterPro"/>
</dbReference>
<proteinExistence type="inferred from homology"/>
<sequence length="326" mass="35999">MKIGILGAGNIARTMATTLNRMEQVECYAIGARDLERAEAFREEFGLAKAYGSYEELVQDSEIDLIYVATPHSHHYEHAKLALEHNKHVLCEKAFTSNAREAKALLDLAKYKNKLLAEAIWTRYMPSCQMLKETIESGIIGKVSNLTAHLGYVIGDVTRIAEPSLAGGALLDIGVYNINFASMAFGDKVVDVQSAAVVSDKGVDLQHSIILIYEDGKIATLNSTVLAQSECQGVIAGDKGYIVANSIINTQTIKIYDLSGKEIQCLQIPDQHTGFEFEVAACIEAIKQGKIECEAMPHKEILRIMELMDSLRSKWGVKFPMDEREI</sequence>
<evidence type="ECO:0000256" key="2">
    <source>
        <dbReference type="ARBA" id="ARBA00023002"/>
    </source>
</evidence>
<gene>
    <name evidence="5" type="ORF">PBV87_13675</name>
</gene>
<dbReference type="PANTHER" id="PTHR22604:SF105">
    <property type="entry name" value="TRANS-1,2-DIHYDROBENZENE-1,2-DIOL DEHYDROGENASE"/>
    <property type="match status" value="1"/>
</dbReference>
<dbReference type="SUPFAM" id="SSF51735">
    <property type="entry name" value="NAD(P)-binding Rossmann-fold domains"/>
    <property type="match status" value="1"/>
</dbReference>
<dbReference type="InterPro" id="IPR050984">
    <property type="entry name" value="Gfo/Idh/MocA_domain"/>
</dbReference>
<evidence type="ECO:0000259" key="3">
    <source>
        <dbReference type="Pfam" id="PF01408"/>
    </source>
</evidence>
<dbReference type="InterPro" id="IPR055170">
    <property type="entry name" value="GFO_IDH_MocA-like_dom"/>
</dbReference>
<evidence type="ECO:0000313" key="5">
    <source>
        <dbReference type="EMBL" id="MDA3732536.1"/>
    </source>
</evidence>
<accession>A0AA42DPP4</accession>
<comment type="caution">
    <text evidence="5">The sequence shown here is derived from an EMBL/GenBank/DDBJ whole genome shotgun (WGS) entry which is preliminary data.</text>
</comment>
<dbReference type="RefSeq" id="WP_271012641.1">
    <property type="nucleotide sequence ID" value="NZ_JAQIFT010000048.1"/>
</dbReference>
<organism evidence="5 6">
    <name type="scientific">Holtiella tumoricola</name>
    <dbReference type="NCBI Taxonomy" id="3018743"/>
    <lineage>
        <taxon>Bacteria</taxon>
        <taxon>Bacillati</taxon>
        <taxon>Bacillota</taxon>
        <taxon>Clostridia</taxon>
        <taxon>Lachnospirales</taxon>
        <taxon>Cellulosilyticaceae</taxon>
        <taxon>Holtiella</taxon>
    </lineage>
</organism>
<keyword evidence="6" id="KW-1185">Reference proteome</keyword>
<dbReference type="Pfam" id="PF01408">
    <property type="entry name" value="GFO_IDH_MocA"/>
    <property type="match status" value="1"/>
</dbReference>
<dbReference type="InterPro" id="IPR000683">
    <property type="entry name" value="Gfo/Idh/MocA-like_OxRdtase_N"/>
</dbReference>
<comment type="similarity">
    <text evidence="1">Belongs to the Gfo/Idh/MocA family.</text>
</comment>
<dbReference type="PANTHER" id="PTHR22604">
    <property type="entry name" value="OXIDOREDUCTASES"/>
    <property type="match status" value="1"/>
</dbReference>
<dbReference type="AlphaFoldDB" id="A0AA42DPP4"/>
<name>A0AA42DPP4_9FIRM</name>
<dbReference type="SUPFAM" id="SSF55347">
    <property type="entry name" value="Glyceraldehyde-3-phosphate dehydrogenase-like, C-terminal domain"/>
    <property type="match status" value="1"/>
</dbReference>
<feature type="domain" description="GFO/IDH/MocA-like oxidoreductase" evidence="4">
    <location>
        <begin position="129"/>
        <end position="242"/>
    </location>
</feature>
<keyword evidence="2" id="KW-0560">Oxidoreductase</keyword>
<dbReference type="Proteomes" id="UP001169242">
    <property type="component" value="Unassembled WGS sequence"/>
</dbReference>